<protein>
    <submittedName>
        <fullName evidence="1">Uncharacterized protein</fullName>
    </submittedName>
</protein>
<reference evidence="1 2" key="1">
    <citation type="submission" date="2016-07" db="EMBL/GenBank/DDBJ databases">
        <title>Pervasive Adenine N6-methylation of Active Genes in Fungi.</title>
        <authorList>
            <consortium name="DOE Joint Genome Institute"/>
            <person name="Mondo S.J."/>
            <person name="Dannebaum R.O."/>
            <person name="Kuo R.C."/>
            <person name="Labutti K."/>
            <person name="Haridas S."/>
            <person name="Kuo A."/>
            <person name="Salamov A."/>
            <person name="Ahrendt S.R."/>
            <person name="Lipzen A."/>
            <person name="Sullivan W."/>
            <person name="Andreopoulos W.B."/>
            <person name="Clum A."/>
            <person name="Lindquist E."/>
            <person name="Daum C."/>
            <person name="Ramamoorthy G.K."/>
            <person name="Gryganskyi A."/>
            <person name="Culley D."/>
            <person name="Magnuson J.K."/>
            <person name="James T.Y."/>
            <person name="O'Malley M.A."/>
            <person name="Stajich J.E."/>
            <person name="Spatafora J.W."/>
            <person name="Visel A."/>
            <person name="Grigoriev I.V."/>
        </authorList>
    </citation>
    <scope>NUCLEOTIDE SEQUENCE [LARGE SCALE GENOMIC DNA]</scope>
    <source>
        <strain evidence="1 2">ATCC 12442</strain>
    </source>
</reference>
<keyword evidence="2" id="KW-1185">Reference proteome</keyword>
<gene>
    <name evidence="1" type="ORF">DL89DRAFT_295384</name>
</gene>
<dbReference type="RefSeq" id="XP_040740497.1">
    <property type="nucleotide sequence ID" value="XM_040890634.1"/>
</dbReference>
<comment type="caution">
    <text evidence="1">The sequence shown here is derived from an EMBL/GenBank/DDBJ whole genome shotgun (WGS) entry which is preliminary data.</text>
</comment>
<evidence type="ECO:0000313" key="2">
    <source>
        <dbReference type="Proteomes" id="UP000193922"/>
    </source>
</evidence>
<dbReference type="Proteomes" id="UP000193922">
    <property type="component" value="Unassembled WGS sequence"/>
</dbReference>
<name>A0A1Y1VZ20_9FUNG</name>
<evidence type="ECO:0000313" key="1">
    <source>
        <dbReference type="EMBL" id="ORX66509.1"/>
    </source>
</evidence>
<accession>A0A1Y1VZ20</accession>
<dbReference type="Gene3D" id="3.40.50.300">
    <property type="entry name" value="P-loop containing nucleotide triphosphate hydrolases"/>
    <property type="match status" value="1"/>
</dbReference>
<dbReference type="GeneID" id="63807282"/>
<dbReference type="AlphaFoldDB" id="A0A1Y1VZ20"/>
<organism evidence="1 2">
    <name type="scientific">Linderina pennispora</name>
    <dbReference type="NCBI Taxonomy" id="61395"/>
    <lineage>
        <taxon>Eukaryota</taxon>
        <taxon>Fungi</taxon>
        <taxon>Fungi incertae sedis</taxon>
        <taxon>Zoopagomycota</taxon>
        <taxon>Kickxellomycotina</taxon>
        <taxon>Kickxellomycetes</taxon>
        <taxon>Kickxellales</taxon>
        <taxon>Kickxellaceae</taxon>
        <taxon>Linderina</taxon>
    </lineage>
</organism>
<dbReference type="InterPro" id="IPR027417">
    <property type="entry name" value="P-loop_NTPase"/>
</dbReference>
<dbReference type="OrthoDB" id="5575at2759"/>
<proteinExistence type="predicted"/>
<sequence>MHGTDDSDLCADGFDDVLTFFSGISSTTSDGSNHRSVHWPQDKAISAATSPYFQKKRPAVSAQPPMAITLKRSKTGSPPSGVPAWPGQIPVTALPAKFAGKTLLMEIAVARLFGSQSSKSIDKVLYLAPLRALCMERSSEWTKRLVGGGDDFG</sequence>
<dbReference type="EMBL" id="MCFD01000015">
    <property type="protein sequence ID" value="ORX66509.1"/>
    <property type="molecule type" value="Genomic_DNA"/>
</dbReference>